<keyword evidence="5 7" id="KW-1133">Transmembrane helix</keyword>
<dbReference type="AlphaFoldDB" id="A0A329QA82"/>
<evidence type="ECO:0000313" key="11">
    <source>
        <dbReference type="Proteomes" id="UP000250462"/>
    </source>
</evidence>
<feature type="domain" description="ABC transmembrane type-1" evidence="9">
    <location>
        <begin position="92"/>
        <end position="303"/>
    </location>
</feature>
<feature type="transmembrane region" description="Helical" evidence="7">
    <location>
        <begin position="33"/>
        <end position="59"/>
    </location>
</feature>
<keyword evidence="2 7" id="KW-0813">Transport</keyword>
<reference evidence="10 11" key="1">
    <citation type="submission" date="2018-06" db="EMBL/GenBank/DDBJ databases">
        <title>Phytoactinopolyspora halophila sp. nov., a novel halophilic actinomycete isolated from a saline soil in China.</title>
        <authorList>
            <person name="Tang S.-K."/>
        </authorList>
    </citation>
    <scope>NUCLEOTIDE SEQUENCE [LARGE SCALE GENOMIC DNA]</scope>
    <source>
        <strain evidence="10 11">YIM 96934</strain>
    </source>
</reference>
<dbReference type="PROSITE" id="PS50928">
    <property type="entry name" value="ABC_TM1"/>
    <property type="match status" value="1"/>
</dbReference>
<dbReference type="PANTHER" id="PTHR43005">
    <property type="entry name" value="BLR7065 PROTEIN"/>
    <property type="match status" value="1"/>
</dbReference>
<dbReference type="OrthoDB" id="34224at2"/>
<accession>A0A329QA82</accession>
<feature type="transmembrane region" description="Helical" evidence="7">
    <location>
        <begin position="225"/>
        <end position="245"/>
    </location>
</feature>
<dbReference type="InterPro" id="IPR035906">
    <property type="entry name" value="MetI-like_sf"/>
</dbReference>
<proteinExistence type="inferred from homology"/>
<dbReference type="Gene3D" id="1.10.3720.10">
    <property type="entry name" value="MetI-like"/>
    <property type="match status" value="1"/>
</dbReference>
<evidence type="ECO:0000256" key="3">
    <source>
        <dbReference type="ARBA" id="ARBA00022475"/>
    </source>
</evidence>
<evidence type="ECO:0000256" key="4">
    <source>
        <dbReference type="ARBA" id="ARBA00022692"/>
    </source>
</evidence>
<evidence type="ECO:0000259" key="9">
    <source>
        <dbReference type="PROSITE" id="PS50928"/>
    </source>
</evidence>
<sequence>MQTKPHGVSLQHHPAGGWRGRAASPLERHRARVAYGFILPALLVLAAILAAPIVFSLYVSLHDWTLFGDQPELIGLDNYVRALSDPAVLASFVRTALFVLITVGAQTVLGFGIALFLFREFGRLRLLGIVLLLPMMISEVVAGLGFRLILSHDVSLLNWLLGLVGIEPQVWLGSDWAFISVMAVDVWQHTPFVILVLFAAMQGLPQDVLEAAKVDGATGFTSVRHIMLPLLMPALLVVVMFRTVFAMRVFTPIYILTGGGPADSTTLLGIEIYRAAFQHYEMGYAAALSALMLLFSMAVGVLYIKLLSREALS</sequence>
<evidence type="ECO:0000256" key="5">
    <source>
        <dbReference type="ARBA" id="ARBA00022989"/>
    </source>
</evidence>
<evidence type="ECO:0000313" key="10">
    <source>
        <dbReference type="EMBL" id="RAW09320.1"/>
    </source>
</evidence>
<dbReference type="CDD" id="cd06261">
    <property type="entry name" value="TM_PBP2"/>
    <property type="match status" value="1"/>
</dbReference>
<evidence type="ECO:0000256" key="7">
    <source>
        <dbReference type="RuleBase" id="RU363032"/>
    </source>
</evidence>
<keyword evidence="6 7" id="KW-0472">Membrane</keyword>
<comment type="subcellular location">
    <subcellularLocation>
        <location evidence="1 7">Cell membrane</location>
        <topology evidence="1 7">Multi-pass membrane protein</topology>
    </subcellularLocation>
</comment>
<protein>
    <submittedName>
        <fullName evidence="10">Sugar ABC transporter permease</fullName>
    </submittedName>
</protein>
<evidence type="ECO:0000256" key="2">
    <source>
        <dbReference type="ARBA" id="ARBA00022448"/>
    </source>
</evidence>
<dbReference type="EMBL" id="QMIG01000046">
    <property type="protein sequence ID" value="RAW09320.1"/>
    <property type="molecule type" value="Genomic_DNA"/>
</dbReference>
<feature type="region of interest" description="Disordered" evidence="8">
    <location>
        <begin position="1"/>
        <end position="21"/>
    </location>
</feature>
<organism evidence="10 11">
    <name type="scientific">Phytoactinopolyspora halophila</name>
    <dbReference type="NCBI Taxonomy" id="1981511"/>
    <lineage>
        <taxon>Bacteria</taxon>
        <taxon>Bacillati</taxon>
        <taxon>Actinomycetota</taxon>
        <taxon>Actinomycetes</taxon>
        <taxon>Jiangellales</taxon>
        <taxon>Jiangellaceae</taxon>
        <taxon>Phytoactinopolyspora</taxon>
    </lineage>
</organism>
<feature type="transmembrane region" description="Helical" evidence="7">
    <location>
        <begin position="130"/>
        <end position="150"/>
    </location>
</feature>
<dbReference type="GO" id="GO:0055085">
    <property type="term" value="P:transmembrane transport"/>
    <property type="evidence" value="ECO:0007669"/>
    <property type="project" value="InterPro"/>
</dbReference>
<feature type="transmembrane region" description="Helical" evidence="7">
    <location>
        <begin position="284"/>
        <end position="304"/>
    </location>
</feature>
<dbReference type="GO" id="GO:0005886">
    <property type="term" value="C:plasma membrane"/>
    <property type="evidence" value="ECO:0007669"/>
    <property type="project" value="UniProtKB-SubCell"/>
</dbReference>
<dbReference type="RefSeq" id="WP_112260435.1">
    <property type="nucleotide sequence ID" value="NZ_QMIG01000046.1"/>
</dbReference>
<keyword evidence="3" id="KW-1003">Cell membrane</keyword>
<evidence type="ECO:0000256" key="1">
    <source>
        <dbReference type="ARBA" id="ARBA00004651"/>
    </source>
</evidence>
<evidence type="ECO:0000256" key="8">
    <source>
        <dbReference type="SAM" id="MobiDB-lite"/>
    </source>
</evidence>
<dbReference type="InterPro" id="IPR000515">
    <property type="entry name" value="MetI-like"/>
</dbReference>
<evidence type="ECO:0000256" key="6">
    <source>
        <dbReference type="ARBA" id="ARBA00023136"/>
    </source>
</evidence>
<keyword evidence="11" id="KW-1185">Reference proteome</keyword>
<comment type="similarity">
    <text evidence="7">Belongs to the binding-protein-dependent transport system permease family.</text>
</comment>
<dbReference type="SUPFAM" id="SSF161098">
    <property type="entry name" value="MetI-like"/>
    <property type="match status" value="1"/>
</dbReference>
<dbReference type="PANTHER" id="PTHR43005:SF1">
    <property type="entry name" value="SPERMIDINE_PUTRESCINE TRANSPORT SYSTEM PERMEASE PROTEIN"/>
    <property type="match status" value="1"/>
</dbReference>
<keyword evidence="4 7" id="KW-0812">Transmembrane</keyword>
<name>A0A329QA82_9ACTN</name>
<dbReference type="Proteomes" id="UP000250462">
    <property type="component" value="Unassembled WGS sequence"/>
</dbReference>
<dbReference type="Pfam" id="PF00528">
    <property type="entry name" value="BPD_transp_1"/>
    <property type="match status" value="1"/>
</dbReference>
<comment type="caution">
    <text evidence="10">The sequence shown here is derived from an EMBL/GenBank/DDBJ whole genome shotgun (WGS) entry which is preliminary data.</text>
</comment>
<gene>
    <name evidence="10" type="ORF">DPM12_21655</name>
</gene>
<feature type="transmembrane region" description="Helical" evidence="7">
    <location>
        <begin position="96"/>
        <end position="118"/>
    </location>
</feature>